<dbReference type="PROSITE" id="PS00138">
    <property type="entry name" value="SUBTILASE_SER"/>
    <property type="match status" value="1"/>
</dbReference>
<dbReference type="Pfam" id="PF00082">
    <property type="entry name" value="Peptidase_S8"/>
    <property type="match status" value="1"/>
</dbReference>
<dbReference type="InterPro" id="IPR015500">
    <property type="entry name" value="Peptidase_S8_subtilisin-rel"/>
</dbReference>
<feature type="active site" description="Charge relay system" evidence="5">
    <location>
        <position position="100"/>
    </location>
</feature>
<keyword evidence="7" id="KW-1133">Transmembrane helix</keyword>
<evidence type="ECO:0000256" key="3">
    <source>
        <dbReference type="ARBA" id="ARBA00022801"/>
    </source>
</evidence>
<evidence type="ECO:0000313" key="11">
    <source>
        <dbReference type="Proteomes" id="UP001165079"/>
    </source>
</evidence>
<dbReference type="SUPFAM" id="SSF52743">
    <property type="entry name" value="Subtilisin-like"/>
    <property type="match status" value="1"/>
</dbReference>
<organism evidence="10 11">
    <name type="scientific">Actinorhabdospora filicis</name>
    <dbReference type="NCBI Taxonomy" id="1785913"/>
    <lineage>
        <taxon>Bacteria</taxon>
        <taxon>Bacillati</taxon>
        <taxon>Actinomycetota</taxon>
        <taxon>Actinomycetes</taxon>
        <taxon>Micromonosporales</taxon>
        <taxon>Micromonosporaceae</taxon>
        <taxon>Actinorhabdospora</taxon>
    </lineage>
</organism>
<dbReference type="PROSITE" id="PS00136">
    <property type="entry name" value="SUBTILASE_ASP"/>
    <property type="match status" value="1"/>
</dbReference>
<keyword evidence="3 5" id="KW-0378">Hydrolase</keyword>
<evidence type="ECO:0000256" key="1">
    <source>
        <dbReference type="ARBA" id="ARBA00011073"/>
    </source>
</evidence>
<keyword evidence="11" id="KW-1185">Reference proteome</keyword>
<dbReference type="InterPro" id="IPR023827">
    <property type="entry name" value="Peptidase_S8_Asp-AS"/>
</dbReference>
<feature type="active site" description="Charge relay system" evidence="5">
    <location>
        <position position="272"/>
    </location>
</feature>
<comment type="similarity">
    <text evidence="1 5 6">Belongs to the peptidase S8 family.</text>
</comment>
<dbReference type="InterPro" id="IPR036852">
    <property type="entry name" value="Peptidase_S8/S53_dom_sf"/>
</dbReference>
<evidence type="ECO:0000313" key="10">
    <source>
        <dbReference type="EMBL" id="GLZ81825.1"/>
    </source>
</evidence>
<evidence type="ECO:0000256" key="2">
    <source>
        <dbReference type="ARBA" id="ARBA00022670"/>
    </source>
</evidence>
<gene>
    <name evidence="10" type="ORF">Afil01_66320</name>
</gene>
<keyword evidence="7" id="KW-0472">Membrane</keyword>
<proteinExistence type="inferred from homology"/>
<dbReference type="Gene3D" id="3.40.50.200">
    <property type="entry name" value="Peptidase S8/S53 domain"/>
    <property type="match status" value="1"/>
</dbReference>
<protein>
    <recommendedName>
        <fullName evidence="9">Peptidase S8/S53 domain-containing protein</fullName>
    </recommendedName>
</protein>
<evidence type="ECO:0000256" key="6">
    <source>
        <dbReference type="RuleBase" id="RU003355"/>
    </source>
</evidence>
<dbReference type="PANTHER" id="PTHR43806">
    <property type="entry name" value="PEPTIDASE S8"/>
    <property type="match status" value="1"/>
</dbReference>
<dbReference type="Proteomes" id="UP001165079">
    <property type="component" value="Unassembled WGS sequence"/>
</dbReference>
<feature type="active site" description="Charge relay system" evidence="5">
    <location>
        <position position="67"/>
    </location>
</feature>
<keyword evidence="8" id="KW-0732">Signal</keyword>
<feature type="transmembrane region" description="Helical" evidence="7">
    <location>
        <begin position="364"/>
        <end position="386"/>
    </location>
</feature>
<keyword evidence="2 5" id="KW-0645">Protease</keyword>
<dbReference type="InterPro" id="IPR022398">
    <property type="entry name" value="Peptidase_S8_His-AS"/>
</dbReference>
<evidence type="ECO:0000256" key="5">
    <source>
        <dbReference type="PROSITE-ProRule" id="PRU01240"/>
    </source>
</evidence>
<dbReference type="InterPro" id="IPR000209">
    <property type="entry name" value="Peptidase_S8/S53_dom"/>
</dbReference>
<reference evidence="10" key="1">
    <citation type="submission" date="2023-03" db="EMBL/GenBank/DDBJ databases">
        <title>Actinorhabdospora filicis NBRC 111898.</title>
        <authorList>
            <person name="Ichikawa N."/>
            <person name="Sato H."/>
            <person name="Tonouchi N."/>
        </authorList>
    </citation>
    <scope>NUCLEOTIDE SEQUENCE</scope>
    <source>
        <strain evidence="10">NBRC 111898</strain>
    </source>
</reference>
<name>A0A9W6STT8_9ACTN</name>
<dbReference type="GO" id="GO:0004252">
    <property type="term" value="F:serine-type endopeptidase activity"/>
    <property type="evidence" value="ECO:0007669"/>
    <property type="project" value="UniProtKB-UniRule"/>
</dbReference>
<dbReference type="PANTHER" id="PTHR43806:SF11">
    <property type="entry name" value="CEREVISIN-RELATED"/>
    <property type="match status" value="1"/>
</dbReference>
<keyword evidence="7" id="KW-0812">Transmembrane</keyword>
<evidence type="ECO:0000256" key="7">
    <source>
        <dbReference type="SAM" id="Phobius"/>
    </source>
</evidence>
<feature type="domain" description="Peptidase S8/S53" evidence="9">
    <location>
        <begin position="58"/>
        <end position="317"/>
    </location>
</feature>
<dbReference type="InterPro" id="IPR023828">
    <property type="entry name" value="Peptidase_S8_Ser-AS"/>
</dbReference>
<feature type="signal peptide" evidence="8">
    <location>
        <begin position="1"/>
        <end position="26"/>
    </location>
</feature>
<evidence type="ECO:0000259" key="9">
    <source>
        <dbReference type="Pfam" id="PF00082"/>
    </source>
</evidence>
<accession>A0A9W6STT8</accession>
<dbReference type="PROSITE" id="PS51892">
    <property type="entry name" value="SUBTILASE"/>
    <property type="match status" value="1"/>
</dbReference>
<evidence type="ECO:0000256" key="8">
    <source>
        <dbReference type="SAM" id="SignalP"/>
    </source>
</evidence>
<dbReference type="RefSeq" id="WP_285667386.1">
    <property type="nucleotide sequence ID" value="NZ_BSTX01000007.1"/>
</dbReference>
<evidence type="ECO:0000256" key="4">
    <source>
        <dbReference type="ARBA" id="ARBA00022825"/>
    </source>
</evidence>
<keyword evidence="4 5" id="KW-0720">Serine protease</keyword>
<dbReference type="AlphaFoldDB" id="A0A9W6STT8"/>
<dbReference type="PROSITE" id="PS00137">
    <property type="entry name" value="SUBTILASE_HIS"/>
    <property type="match status" value="1"/>
</dbReference>
<dbReference type="PRINTS" id="PR00723">
    <property type="entry name" value="SUBTILISIN"/>
</dbReference>
<feature type="chain" id="PRO_5040927358" description="Peptidase S8/S53 domain-containing protein" evidence="8">
    <location>
        <begin position="27"/>
        <end position="422"/>
    </location>
</feature>
<dbReference type="InterPro" id="IPR050131">
    <property type="entry name" value="Peptidase_S8_subtilisin-like"/>
</dbReference>
<dbReference type="EMBL" id="BSTX01000007">
    <property type="protein sequence ID" value="GLZ81825.1"/>
    <property type="molecule type" value="Genomic_DNA"/>
</dbReference>
<comment type="caution">
    <text evidence="10">The sequence shown here is derived from an EMBL/GenBank/DDBJ whole genome shotgun (WGS) entry which is preliminary data.</text>
</comment>
<dbReference type="GO" id="GO:0006508">
    <property type="term" value="P:proteolysis"/>
    <property type="evidence" value="ECO:0007669"/>
    <property type="project" value="UniProtKB-KW"/>
</dbReference>
<sequence>MRLTRILTAAALVLGGLVATAAPAAAAEDCFTGGVDLTTVPWEQKMLPPDKVAPFATGKGVIVALLDTGVEASHPALKGRVLPGRDFLKSGAADTDCVGHGTGVAGVIVGKSPDGKFKGVAPGAQILPVRVVDRDPQAPEDKTGDKAVKPEEFAAAINWAVDQHADVINMSLKYDTPYPVIENAIKRAHDAGVVLVASGGNDHKDDEYKIKGKDTISYPVGYAGVLGVGAIGPTGKRAPISEIGEWIDLVAPGESVTYATRDGKYAATTGTSLSAPYVAATAALIIESHPELKGKPDEIAKRILGTASPAPGDAGYGAGIVDPYRAVTDQMTGDAPAAMEPMTVAPVDPAQAAAERAYRHNQDMATWIALGTLTGVVLIVTAVGALRRGRRRKWRVARAAPIDDGPDDGDGAPIQLLRDLKI</sequence>